<keyword evidence="3" id="KW-1185">Reference proteome</keyword>
<accession>A0AAV1F1C8</accession>
<dbReference type="EMBL" id="OY660867">
    <property type="protein sequence ID" value="CAJ1054972.1"/>
    <property type="molecule type" value="Genomic_DNA"/>
</dbReference>
<dbReference type="Proteomes" id="UP001178508">
    <property type="component" value="Chromosome 4"/>
</dbReference>
<feature type="region of interest" description="Disordered" evidence="1">
    <location>
        <begin position="44"/>
        <end position="100"/>
    </location>
</feature>
<organism evidence="2 3">
    <name type="scientific">Xyrichtys novacula</name>
    <name type="common">Pearly razorfish</name>
    <name type="synonym">Hemipteronotus novacula</name>
    <dbReference type="NCBI Taxonomy" id="13765"/>
    <lineage>
        <taxon>Eukaryota</taxon>
        <taxon>Metazoa</taxon>
        <taxon>Chordata</taxon>
        <taxon>Craniata</taxon>
        <taxon>Vertebrata</taxon>
        <taxon>Euteleostomi</taxon>
        <taxon>Actinopterygii</taxon>
        <taxon>Neopterygii</taxon>
        <taxon>Teleostei</taxon>
        <taxon>Neoteleostei</taxon>
        <taxon>Acanthomorphata</taxon>
        <taxon>Eupercaria</taxon>
        <taxon>Labriformes</taxon>
        <taxon>Labridae</taxon>
        <taxon>Xyrichtys</taxon>
    </lineage>
</organism>
<protein>
    <submittedName>
        <fullName evidence="2">Uncharacterized protein</fullName>
    </submittedName>
</protein>
<evidence type="ECO:0000313" key="3">
    <source>
        <dbReference type="Proteomes" id="UP001178508"/>
    </source>
</evidence>
<proteinExistence type="predicted"/>
<dbReference type="AlphaFoldDB" id="A0AAV1F1C8"/>
<name>A0AAV1F1C8_XYRNO</name>
<reference evidence="2" key="1">
    <citation type="submission" date="2023-08" db="EMBL/GenBank/DDBJ databases">
        <authorList>
            <person name="Alioto T."/>
            <person name="Alioto T."/>
            <person name="Gomez Garrido J."/>
        </authorList>
    </citation>
    <scope>NUCLEOTIDE SEQUENCE</scope>
</reference>
<evidence type="ECO:0000256" key="1">
    <source>
        <dbReference type="SAM" id="MobiDB-lite"/>
    </source>
</evidence>
<gene>
    <name evidence="2" type="ORF">XNOV1_A042628</name>
</gene>
<evidence type="ECO:0000313" key="2">
    <source>
        <dbReference type="EMBL" id="CAJ1054972.1"/>
    </source>
</evidence>
<sequence>MLLTFVAFSRKPRAPRKQLRSSLHHFNLMTTERHRQNGKISVHCPHGLPGPEPHRPTAHPPERPVQSNFSIGGERRSDTAEWQQGRAVIGRSQRQDGGDVVGIKLLRIPDKRDDKKAFI</sequence>